<dbReference type="InterPro" id="IPR008942">
    <property type="entry name" value="ENTH_VHS"/>
</dbReference>
<dbReference type="GO" id="GO:0030136">
    <property type="term" value="C:clathrin-coated vesicle"/>
    <property type="evidence" value="ECO:0007669"/>
    <property type="project" value="InterPro"/>
</dbReference>
<sequence length="742" mass="79460">MAGQSINDRLTAARYSLAGQGLAKSVCKATTEEVIGPKKKHLDYLLHCTNEPNVSIPQLANLLIERTQMQSWVIVFKALITVHHMMCYGNERFTQYLASSNCNFNLGGFLDKTGVAGYDMSTFIRRYAKYINEKAVAYRTVAFDFCKVKRGKDDGTLRTMPTETLLKTLPVLQTQLDALLDFDCTANELTNGVINSSFMLLFRDLIRLFACYNDGIINLLEKYFEMNKKQNRSISNHPEHLLLYIEFHNKITQMTTAVGMDKSEIPDLKQAPSSLLDALEAHLASLEGKKPPIPGSTTPASKVNIGDAVSALNSTSISFGSVSSNGRMGETGTATNGTAGAAAADIQPMDEVAKRAALAEEEAMYEKLRTEHSKNNPFLSSPTTEALPSVPTTSNNGESSQILDLFGATDTEGATQNAQRSVMDEIILLGCQIYKLLKWHHSGADFVIPSDAEMNGIVCFSHPSAGSGFVTSNAFDAVFGNSSTAQQTKFNGSIQEPTHRKYSLNKNATNIEVSPFRARSIVSSLPKGFLDVQWTLCDSHVKSVNLRGEIKPITVVGCCDVYARVAIVLSYLSKAFDGFGDILKPEGSLGGGDSGSLLVGSQVAAPTTTVAPTNTQASGKLISGDLDMSLSSLVDNLNIKGAPTQKPGQWNSPKAQGKTGGAGWTPAAPTAAIGGIRPGMPATGAMQPQPGFPGGFPQQQQQQQQMGMGIVPGGMGMQQPSGAIPQQPTQTTATPFDPFGGL</sequence>
<dbReference type="Gene3D" id="1.25.40.90">
    <property type="match status" value="1"/>
</dbReference>
<evidence type="ECO:0000259" key="3">
    <source>
        <dbReference type="PROSITE" id="PS50942"/>
    </source>
</evidence>
<dbReference type="CDD" id="cd16985">
    <property type="entry name" value="ANTH_N_AP180"/>
    <property type="match status" value="1"/>
</dbReference>
<dbReference type="Proteomes" id="UP001497623">
    <property type="component" value="Unassembled WGS sequence"/>
</dbReference>
<feature type="non-terminal residue" evidence="4">
    <location>
        <position position="742"/>
    </location>
</feature>
<feature type="domain" description="ENTH" evidence="3">
    <location>
        <begin position="14"/>
        <end position="145"/>
    </location>
</feature>
<dbReference type="GO" id="GO:0032050">
    <property type="term" value="F:clathrin heavy chain binding"/>
    <property type="evidence" value="ECO:0007669"/>
    <property type="project" value="TreeGrafter"/>
</dbReference>
<dbReference type="PANTHER" id="PTHR22951:SF5">
    <property type="entry name" value="PHOSPHATIDYLINOSITOL-BINDING CLATHRIN ASSEMBLY PROTEIN LAP"/>
    <property type="match status" value="1"/>
</dbReference>
<feature type="compositionally biased region" description="Low complexity" evidence="2">
    <location>
        <begin position="717"/>
        <end position="735"/>
    </location>
</feature>
<dbReference type="SUPFAM" id="SSF89009">
    <property type="entry name" value="GAT-like domain"/>
    <property type="match status" value="1"/>
</dbReference>
<dbReference type="GO" id="GO:0008021">
    <property type="term" value="C:synaptic vesicle"/>
    <property type="evidence" value="ECO:0007669"/>
    <property type="project" value="TreeGrafter"/>
</dbReference>
<dbReference type="SMART" id="SM00273">
    <property type="entry name" value="ENTH"/>
    <property type="match status" value="1"/>
</dbReference>
<evidence type="ECO:0000256" key="1">
    <source>
        <dbReference type="ARBA" id="ARBA00008011"/>
    </source>
</evidence>
<accession>A0AAV2PL12</accession>
<comment type="similarity">
    <text evidence="1">Belongs to the PICALM/SNAP91 family.</text>
</comment>
<feature type="compositionally biased region" description="Low complexity" evidence="2">
    <location>
        <begin position="664"/>
        <end position="679"/>
    </location>
</feature>
<reference evidence="4 5" key="1">
    <citation type="submission" date="2024-05" db="EMBL/GenBank/DDBJ databases">
        <authorList>
            <person name="Wallberg A."/>
        </authorList>
    </citation>
    <scope>NUCLEOTIDE SEQUENCE [LARGE SCALE GENOMIC DNA]</scope>
</reference>
<feature type="compositionally biased region" description="Low complexity" evidence="2">
    <location>
        <begin position="695"/>
        <end position="709"/>
    </location>
</feature>
<protein>
    <recommendedName>
        <fullName evidence="3">ENTH domain-containing protein</fullName>
    </recommendedName>
</protein>
<dbReference type="GO" id="GO:0005546">
    <property type="term" value="F:phosphatidylinositol-4,5-bisphosphate binding"/>
    <property type="evidence" value="ECO:0007669"/>
    <property type="project" value="TreeGrafter"/>
</dbReference>
<dbReference type="PANTHER" id="PTHR22951">
    <property type="entry name" value="CLATHRIN ASSEMBLY PROTEIN"/>
    <property type="match status" value="1"/>
</dbReference>
<dbReference type="GO" id="GO:0098894">
    <property type="term" value="C:extrinsic component of presynaptic endocytic zone membrane"/>
    <property type="evidence" value="ECO:0007669"/>
    <property type="project" value="TreeGrafter"/>
</dbReference>
<dbReference type="InterPro" id="IPR013809">
    <property type="entry name" value="ENTH"/>
</dbReference>
<dbReference type="EMBL" id="CAXKWB010000138">
    <property type="protein sequence ID" value="CAL4059476.1"/>
    <property type="molecule type" value="Genomic_DNA"/>
</dbReference>
<dbReference type="GO" id="GO:0016185">
    <property type="term" value="P:synaptic vesicle budding from presynaptic endocytic zone membrane"/>
    <property type="evidence" value="ECO:0007669"/>
    <property type="project" value="TreeGrafter"/>
</dbReference>
<dbReference type="FunFam" id="1.25.40.90:FF:000017">
    <property type="entry name" value="Phosphatidylinositol-binding clathrin assembly protein LAP"/>
    <property type="match status" value="1"/>
</dbReference>
<dbReference type="InterPro" id="IPR011417">
    <property type="entry name" value="ANTH_dom"/>
</dbReference>
<dbReference type="InterPro" id="IPR045192">
    <property type="entry name" value="AP180-like"/>
</dbReference>
<dbReference type="GO" id="GO:0072583">
    <property type="term" value="P:clathrin-dependent endocytosis"/>
    <property type="evidence" value="ECO:0007669"/>
    <property type="project" value="InterPro"/>
</dbReference>
<dbReference type="SUPFAM" id="SSF48464">
    <property type="entry name" value="ENTH/VHS domain"/>
    <property type="match status" value="1"/>
</dbReference>
<evidence type="ECO:0000256" key="2">
    <source>
        <dbReference type="SAM" id="MobiDB-lite"/>
    </source>
</evidence>
<feature type="region of interest" description="Disordered" evidence="2">
    <location>
        <begin position="373"/>
        <end position="397"/>
    </location>
</feature>
<gene>
    <name evidence="4" type="ORF">MNOR_LOCUS598</name>
</gene>
<comment type="caution">
    <text evidence="4">The sequence shown here is derived from an EMBL/GenBank/DDBJ whole genome shotgun (WGS) entry which is preliminary data.</text>
</comment>
<dbReference type="GO" id="GO:0000149">
    <property type="term" value="F:SNARE binding"/>
    <property type="evidence" value="ECO:0007669"/>
    <property type="project" value="TreeGrafter"/>
</dbReference>
<keyword evidence="5" id="KW-1185">Reference proteome</keyword>
<name>A0AAV2PL12_MEGNR</name>
<organism evidence="4 5">
    <name type="scientific">Meganyctiphanes norvegica</name>
    <name type="common">Northern krill</name>
    <name type="synonym">Thysanopoda norvegica</name>
    <dbReference type="NCBI Taxonomy" id="48144"/>
    <lineage>
        <taxon>Eukaryota</taxon>
        <taxon>Metazoa</taxon>
        <taxon>Ecdysozoa</taxon>
        <taxon>Arthropoda</taxon>
        <taxon>Crustacea</taxon>
        <taxon>Multicrustacea</taxon>
        <taxon>Malacostraca</taxon>
        <taxon>Eumalacostraca</taxon>
        <taxon>Eucarida</taxon>
        <taxon>Euphausiacea</taxon>
        <taxon>Euphausiidae</taxon>
        <taxon>Meganyctiphanes</taxon>
    </lineage>
</organism>
<proteinExistence type="inferred from homology"/>
<dbReference type="Gene3D" id="1.20.58.150">
    <property type="entry name" value="ANTH domain"/>
    <property type="match status" value="1"/>
</dbReference>
<feature type="compositionally biased region" description="Polar residues" evidence="2">
    <location>
        <begin position="375"/>
        <end position="397"/>
    </location>
</feature>
<dbReference type="GO" id="GO:0005905">
    <property type="term" value="C:clathrin-coated pit"/>
    <property type="evidence" value="ECO:0007669"/>
    <property type="project" value="TreeGrafter"/>
</dbReference>
<dbReference type="GO" id="GO:0048268">
    <property type="term" value="P:clathrin coat assembly"/>
    <property type="evidence" value="ECO:0007669"/>
    <property type="project" value="InterPro"/>
</dbReference>
<dbReference type="GO" id="GO:0005545">
    <property type="term" value="F:1-phosphatidylinositol binding"/>
    <property type="evidence" value="ECO:0007669"/>
    <property type="project" value="InterPro"/>
</dbReference>
<dbReference type="AlphaFoldDB" id="A0AAV2PL12"/>
<evidence type="ECO:0000313" key="5">
    <source>
        <dbReference type="Proteomes" id="UP001497623"/>
    </source>
</evidence>
<evidence type="ECO:0000313" key="4">
    <source>
        <dbReference type="EMBL" id="CAL4059476.1"/>
    </source>
</evidence>
<dbReference type="PROSITE" id="PS50942">
    <property type="entry name" value="ENTH"/>
    <property type="match status" value="1"/>
</dbReference>
<dbReference type="Pfam" id="PF07651">
    <property type="entry name" value="ANTH"/>
    <property type="match status" value="1"/>
</dbReference>
<dbReference type="InterPro" id="IPR014712">
    <property type="entry name" value="ANTH_dom_sf"/>
</dbReference>
<feature type="region of interest" description="Disordered" evidence="2">
    <location>
        <begin position="638"/>
        <end position="742"/>
    </location>
</feature>